<evidence type="ECO:0000313" key="2">
    <source>
        <dbReference type="Proteomes" id="UP000654720"/>
    </source>
</evidence>
<accession>A0ABX7H7U3</accession>
<evidence type="ECO:0000313" key="1">
    <source>
        <dbReference type="EMBL" id="QRO50921.1"/>
    </source>
</evidence>
<keyword evidence="2" id="KW-1185">Reference proteome</keyword>
<organism evidence="1 2">
    <name type="scientific">Butyricimonas virosa</name>
    <dbReference type="NCBI Taxonomy" id="544645"/>
    <lineage>
        <taxon>Bacteria</taxon>
        <taxon>Pseudomonadati</taxon>
        <taxon>Bacteroidota</taxon>
        <taxon>Bacteroidia</taxon>
        <taxon>Bacteroidales</taxon>
        <taxon>Odoribacteraceae</taxon>
        <taxon>Butyricimonas</taxon>
    </lineage>
</organism>
<dbReference type="GeneID" id="93096234"/>
<dbReference type="EMBL" id="CP069450">
    <property type="protein sequence ID" value="QRO50921.1"/>
    <property type="molecule type" value="Genomic_DNA"/>
</dbReference>
<reference evidence="1 2" key="1">
    <citation type="submission" date="2021-02" db="EMBL/GenBank/DDBJ databases">
        <title>FDA dAtabase for Regulatory Grade micrObial Sequences (FDA-ARGOS): Supporting development and validation of Infectious Disease Dx tests.</title>
        <authorList>
            <person name="Carlson P."/>
            <person name="Fischbach M."/>
            <person name="Hastie J."/>
            <person name="Bilen M."/>
            <person name="Cheng A."/>
            <person name="Tallon L."/>
            <person name="Sadzewicz L."/>
            <person name="Zhao X."/>
            <person name="Boylan J."/>
            <person name="Ott S."/>
            <person name="Bowen H."/>
            <person name="Vavikolanu K."/>
            <person name="Mehta A."/>
            <person name="Aluvathingal J."/>
            <person name="Nadendla S."/>
            <person name="Yan Y."/>
            <person name="Sichtig H."/>
        </authorList>
    </citation>
    <scope>NUCLEOTIDE SEQUENCE [LARGE SCALE GENOMIC DNA]</scope>
    <source>
        <strain evidence="1 2">FDAARGOS_1229</strain>
    </source>
</reference>
<dbReference type="Proteomes" id="UP000654720">
    <property type="component" value="Chromosome"/>
</dbReference>
<proteinExistence type="predicted"/>
<sequence length="49" mass="6105">MYKLTHHITSLPTSQYIQKYRNPEKFISFCQQCERYNRCWTSSPFREEK</sequence>
<gene>
    <name evidence="1" type="ORF">I6J59_04635</name>
</gene>
<name>A0ABX7H7U3_9BACT</name>
<protein>
    <submittedName>
        <fullName evidence="1">Uncharacterized protein</fullName>
    </submittedName>
</protein>
<dbReference type="RefSeq" id="WP_157232656.1">
    <property type="nucleotide sequence ID" value="NZ_CABJDM010000039.1"/>
</dbReference>